<dbReference type="HOGENOM" id="CLU_2594895_0_0_1"/>
<sequence length="80" mass="8865">MSGDYTMLNTSATISKRSCCAAVQQHCTCSHELQRRVSRCVVPINLLHSPSNALTRPSERPGVAWHVASRGSFTYDTQEK</sequence>
<reference evidence="1" key="2">
    <citation type="submission" date="2015-06" db="UniProtKB">
        <authorList>
            <consortium name="EnsemblProtists"/>
        </authorList>
    </citation>
    <scope>IDENTIFICATION</scope>
    <source>
        <strain evidence="1">Emoy2</strain>
    </source>
</reference>
<dbReference type="AlphaFoldDB" id="M4BXM7"/>
<dbReference type="Proteomes" id="UP000011713">
    <property type="component" value="Unassembled WGS sequence"/>
</dbReference>
<dbReference type="EMBL" id="JH598028">
    <property type="status" value="NOT_ANNOTATED_CDS"/>
    <property type="molecule type" value="Genomic_DNA"/>
</dbReference>
<name>M4BXM7_HYAAE</name>
<proteinExistence type="predicted"/>
<accession>M4BXM7</accession>
<dbReference type="InParanoid" id="M4BXM7"/>
<protein>
    <submittedName>
        <fullName evidence="1">Uncharacterized protein</fullName>
    </submittedName>
</protein>
<organism evidence="1 2">
    <name type="scientific">Hyaloperonospora arabidopsidis (strain Emoy2)</name>
    <name type="common">Downy mildew agent</name>
    <name type="synonym">Peronospora arabidopsidis</name>
    <dbReference type="NCBI Taxonomy" id="559515"/>
    <lineage>
        <taxon>Eukaryota</taxon>
        <taxon>Sar</taxon>
        <taxon>Stramenopiles</taxon>
        <taxon>Oomycota</taxon>
        <taxon>Peronosporomycetes</taxon>
        <taxon>Peronosporales</taxon>
        <taxon>Peronosporaceae</taxon>
        <taxon>Hyaloperonospora</taxon>
    </lineage>
</organism>
<dbReference type="EnsemblProtists" id="HpaT811308">
    <property type="protein sequence ID" value="HpaP811308"/>
    <property type="gene ID" value="HpaG811308"/>
</dbReference>
<keyword evidence="2" id="KW-1185">Reference proteome</keyword>
<evidence type="ECO:0000313" key="2">
    <source>
        <dbReference type="Proteomes" id="UP000011713"/>
    </source>
</evidence>
<dbReference type="VEuPathDB" id="FungiDB:HpaG811308"/>
<evidence type="ECO:0000313" key="1">
    <source>
        <dbReference type="EnsemblProtists" id="HpaP811308"/>
    </source>
</evidence>
<reference evidence="2" key="1">
    <citation type="journal article" date="2010" name="Science">
        <title>Signatures of adaptation to obligate biotrophy in the Hyaloperonospora arabidopsidis genome.</title>
        <authorList>
            <person name="Baxter L."/>
            <person name="Tripathy S."/>
            <person name="Ishaque N."/>
            <person name="Boot N."/>
            <person name="Cabral A."/>
            <person name="Kemen E."/>
            <person name="Thines M."/>
            <person name="Ah-Fong A."/>
            <person name="Anderson R."/>
            <person name="Badejoko W."/>
            <person name="Bittner-Eddy P."/>
            <person name="Boore J.L."/>
            <person name="Chibucos M.C."/>
            <person name="Coates M."/>
            <person name="Dehal P."/>
            <person name="Delehaunty K."/>
            <person name="Dong S."/>
            <person name="Downton P."/>
            <person name="Dumas B."/>
            <person name="Fabro G."/>
            <person name="Fronick C."/>
            <person name="Fuerstenberg S.I."/>
            <person name="Fulton L."/>
            <person name="Gaulin E."/>
            <person name="Govers F."/>
            <person name="Hughes L."/>
            <person name="Humphray S."/>
            <person name="Jiang R.H."/>
            <person name="Judelson H."/>
            <person name="Kamoun S."/>
            <person name="Kyung K."/>
            <person name="Meijer H."/>
            <person name="Minx P."/>
            <person name="Morris P."/>
            <person name="Nelson J."/>
            <person name="Phuntumart V."/>
            <person name="Qutob D."/>
            <person name="Rehmany A."/>
            <person name="Rougon-Cardoso A."/>
            <person name="Ryden P."/>
            <person name="Torto-Alalibo T."/>
            <person name="Studholme D."/>
            <person name="Wang Y."/>
            <person name="Win J."/>
            <person name="Wood J."/>
            <person name="Clifton S.W."/>
            <person name="Rogers J."/>
            <person name="Van den Ackerveken G."/>
            <person name="Jones J.D."/>
            <person name="McDowell J.M."/>
            <person name="Beynon J."/>
            <person name="Tyler B.M."/>
        </authorList>
    </citation>
    <scope>NUCLEOTIDE SEQUENCE [LARGE SCALE GENOMIC DNA]</scope>
    <source>
        <strain evidence="2">Emoy2</strain>
    </source>
</reference>